<comment type="caution">
    <text evidence="5">The sequence shown here is derived from an EMBL/GenBank/DDBJ whole genome shotgun (WGS) entry which is preliminary data.</text>
</comment>
<evidence type="ECO:0000256" key="1">
    <source>
        <dbReference type="ARBA" id="ARBA00010531"/>
    </source>
</evidence>
<keyword evidence="2" id="KW-0689">Ribosomal protein</keyword>
<dbReference type="Proteomes" id="UP000289152">
    <property type="component" value="Unassembled WGS sequence"/>
</dbReference>
<organism evidence="5 6">
    <name type="scientific">Tremella mesenterica</name>
    <name type="common">Jelly fungus</name>
    <dbReference type="NCBI Taxonomy" id="5217"/>
    <lineage>
        <taxon>Eukaryota</taxon>
        <taxon>Fungi</taxon>
        <taxon>Dikarya</taxon>
        <taxon>Basidiomycota</taxon>
        <taxon>Agaricomycotina</taxon>
        <taxon>Tremellomycetes</taxon>
        <taxon>Tremellales</taxon>
        <taxon>Tremellaceae</taxon>
        <taxon>Tremella</taxon>
    </lineage>
</organism>
<evidence type="ECO:0000256" key="3">
    <source>
        <dbReference type="ARBA" id="ARBA00023274"/>
    </source>
</evidence>
<feature type="region of interest" description="Disordered" evidence="4">
    <location>
        <begin position="397"/>
        <end position="417"/>
    </location>
</feature>
<evidence type="ECO:0008006" key="7">
    <source>
        <dbReference type="Google" id="ProtNLM"/>
    </source>
</evidence>
<dbReference type="PANTHER" id="PTHR36427">
    <property type="entry name" value="54S RIBOSOMAL PROTEIN L1, MITOCHONDRIAL"/>
    <property type="match status" value="1"/>
</dbReference>
<dbReference type="Gene3D" id="3.30.190.20">
    <property type="match status" value="1"/>
</dbReference>
<accession>A0A4Q1BV08</accession>
<dbReference type="InterPro" id="IPR016095">
    <property type="entry name" value="Ribosomal_uL1_3-a/b-sand"/>
</dbReference>
<sequence length="417" mass="45682">MSDDEGWVTEPSITTEPISTESPQEQPIRSERKSKRDRHKKKEKKNELEVYFAEQKKLFDHLERRFERFNKRWQEEHNHAKAERQKNKVTPVPVKPAQKQQPQKQPQQQQQQPQQVQAQKAESKPAKPPKQSKSKKRNDNTANQTMIPQLAKGATNVAQTAGRMARPAASLIPAKQTASTSRGISTTTTRPAPGRTTSSKKKKAVVNPDAMSTSDAARILRALEISNPSAAYSVTINTRISKSSLLLRGRVSLPTDARKAPEVIVVFADPDSPSATVARAAGAQYAGGADLFPLILNGTITPTKCLSTPGMLPEVSKALARYLGPRGLMPVAKRGGVGEGEELGERIREAGGAMDWKADKLGVVRAPVARMDFDLPAVENNVKAMIQTVREASIRNAQTDNLTASKGKRGKSRTLVQ</sequence>
<dbReference type="GO" id="GO:0003735">
    <property type="term" value="F:structural constituent of ribosome"/>
    <property type="evidence" value="ECO:0007669"/>
    <property type="project" value="TreeGrafter"/>
</dbReference>
<feature type="compositionally biased region" description="Basic residues" evidence="4">
    <location>
        <begin position="406"/>
        <end position="417"/>
    </location>
</feature>
<dbReference type="VEuPathDB" id="FungiDB:TREMEDRAFT_29470"/>
<comment type="similarity">
    <text evidence="1">Belongs to the universal ribosomal protein uL1 family.</text>
</comment>
<feature type="compositionally biased region" description="Polar residues" evidence="4">
    <location>
        <begin position="11"/>
        <end position="27"/>
    </location>
</feature>
<dbReference type="SUPFAM" id="SSF56808">
    <property type="entry name" value="Ribosomal protein L1"/>
    <property type="match status" value="1"/>
</dbReference>
<keyword evidence="3" id="KW-0687">Ribonucleoprotein</keyword>
<dbReference type="InParanoid" id="A0A4Q1BV08"/>
<reference evidence="5 6" key="1">
    <citation type="submission" date="2016-06" db="EMBL/GenBank/DDBJ databases">
        <title>Evolution of pathogenesis and genome organization in the Tremellales.</title>
        <authorList>
            <person name="Cuomo C."/>
            <person name="Litvintseva A."/>
            <person name="Heitman J."/>
            <person name="Chen Y."/>
            <person name="Sun S."/>
            <person name="Springer D."/>
            <person name="Dromer F."/>
            <person name="Young S."/>
            <person name="Zeng Q."/>
            <person name="Chapman S."/>
            <person name="Gujja S."/>
            <person name="Saif S."/>
            <person name="Birren B."/>
        </authorList>
    </citation>
    <scope>NUCLEOTIDE SEQUENCE [LARGE SCALE GENOMIC DNA]</scope>
    <source>
        <strain evidence="5 6">ATCC 28783</strain>
    </source>
</reference>
<feature type="region of interest" description="Disordered" evidence="4">
    <location>
        <begin position="75"/>
        <end position="209"/>
    </location>
</feature>
<dbReference type="PANTHER" id="PTHR36427:SF3">
    <property type="entry name" value="LARGE RIBOSOMAL SUBUNIT PROTEIN UL1M"/>
    <property type="match status" value="1"/>
</dbReference>
<dbReference type="InterPro" id="IPR028364">
    <property type="entry name" value="Ribosomal_uL1/biogenesis"/>
</dbReference>
<proteinExistence type="inferred from homology"/>
<dbReference type="AlphaFoldDB" id="A0A4Q1BV08"/>
<dbReference type="Pfam" id="PF00687">
    <property type="entry name" value="Ribosomal_L1"/>
    <property type="match status" value="1"/>
</dbReference>
<protein>
    <recommendedName>
        <fullName evidence="7">50S small subunit ribosomal protein L1</fullName>
    </recommendedName>
</protein>
<evidence type="ECO:0000313" key="6">
    <source>
        <dbReference type="Proteomes" id="UP000289152"/>
    </source>
</evidence>
<feature type="compositionally biased region" description="Basic residues" evidence="4">
    <location>
        <begin position="32"/>
        <end position="43"/>
    </location>
</feature>
<dbReference type="InterPro" id="IPR023674">
    <property type="entry name" value="Ribosomal_uL1-like"/>
</dbReference>
<evidence type="ECO:0000256" key="2">
    <source>
        <dbReference type="ARBA" id="ARBA00022980"/>
    </source>
</evidence>
<evidence type="ECO:0000256" key="4">
    <source>
        <dbReference type="SAM" id="MobiDB-lite"/>
    </source>
</evidence>
<evidence type="ECO:0000313" key="5">
    <source>
        <dbReference type="EMBL" id="RXK41935.1"/>
    </source>
</evidence>
<feature type="region of interest" description="Disordered" evidence="4">
    <location>
        <begin position="1"/>
        <end position="50"/>
    </location>
</feature>
<name>A0A4Q1BV08_TREME</name>
<keyword evidence="6" id="KW-1185">Reference proteome</keyword>
<feature type="compositionally biased region" description="Basic and acidic residues" evidence="4">
    <location>
        <begin position="75"/>
        <end position="86"/>
    </location>
</feature>
<dbReference type="OrthoDB" id="1747252at2759"/>
<gene>
    <name evidence="5" type="ORF">M231_00656</name>
</gene>
<dbReference type="STRING" id="5217.A0A4Q1BV08"/>
<dbReference type="EMBL" id="SDIL01000004">
    <property type="protein sequence ID" value="RXK41935.1"/>
    <property type="molecule type" value="Genomic_DNA"/>
</dbReference>
<feature type="compositionally biased region" description="Low complexity" evidence="4">
    <location>
        <begin position="91"/>
        <end position="120"/>
    </location>
</feature>
<dbReference type="GO" id="GO:0005762">
    <property type="term" value="C:mitochondrial large ribosomal subunit"/>
    <property type="evidence" value="ECO:0007669"/>
    <property type="project" value="TreeGrafter"/>
</dbReference>
<feature type="compositionally biased region" description="Low complexity" evidence="4">
    <location>
        <begin position="177"/>
        <end position="197"/>
    </location>
</feature>
<dbReference type="Gene3D" id="3.40.50.790">
    <property type="match status" value="1"/>
</dbReference>